<dbReference type="AlphaFoldDB" id="M4DEH7"/>
<reference evidence="2 3" key="1">
    <citation type="journal article" date="2011" name="Nat. Genet.">
        <title>The genome of the mesopolyploid crop species Brassica rapa.</title>
        <authorList>
            <consortium name="Brassica rapa Genome Sequencing Project Consortium"/>
            <person name="Wang X."/>
            <person name="Wang H."/>
            <person name="Wang J."/>
            <person name="Sun R."/>
            <person name="Wu J."/>
            <person name="Liu S."/>
            <person name="Bai Y."/>
            <person name="Mun J.H."/>
            <person name="Bancroft I."/>
            <person name="Cheng F."/>
            <person name="Huang S."/>
            <person name="Li X."/>
            <person name="Hua W."/>
            <person name="Wang J."/>
            <person name="Wang X."/>
            <person name="Freeling M."/>
            <person name="Pires J.C."/>
            <person name="Paterson A.H."/>
            <person name="Chalhoub B."/>
            <person name="Wang B."/>
            <person name="Hayward A."/>
            <person name="Sharpe A.G."/>
            <person name="Park B.S."/>
            <person name="Weisshaar B."/>
            <person name="Liu B."/>
            <person name="Li B."/>
            <person name="Liu B."/>
            <person name="Tong C."/>
            <person name="Song C."/>
            <person name="Duran C."/>
            <person name="Peng C."/>
            <person name="Geng C."/>
            <person name="Koh C."/>
            <person name="Lin C."/>
            <person name="Edwards D."/>
            <person name="Mu D."/>
            <person name="Shen D."/>
            <person name="Soumpourou E."/>
            <person name="Li F."/>
            <person name="Fraser F."/>
            <person name="Conant G."/>
            <person name="Lassalle G."/>
            <person name="King G.J."/>
            <person name="Bonnema G."/>
            <person name="Tang H."/>
            <person name="Wang H."/>
            <person name="Belcram H."/>
            <person name="Zhou H."/>
            <person name="Hirakawa H."/>
            <person name="Abe H."/>
            <person name="Guo H."/>
            <person name="Wang H."/>
            <person name="Jin H."/>
            <person name="Parkin I.A."/>
            <person name="Batley J."/>
            <person name="Kim J.S."/>
            <person name="Just J."/>
            <person name="Li J."/>
            <person name="Xu J."/>
            <person name="Deng J."/>
            <person name="Kim J.A."/>
            <person name="Li J."/>
            <person name="Yu J."/>
            <person name="Meng J."/>
            <person name="Wang J."/>
            <person name="Min J."/>
            <person name="Poulain J."/>
            <person name="Wang J."/>
            <person name="Hatakeyama K."/>
            <person name="Wu K."/>
            <person name="Wang L."/>
            <person name="Fang L."/>
            <person name="Trick M."/>
            <person name="Links M.G."/>
            <person name="Zhao M."/>
            <person name="Jin M."/>
            <person name="Ramchiary N."/>
            <person name="Drou N."/>
            <person name="Berkman P.J."/>
            <person name="Cai Q."/>
            <person name="Huang Q."/>
            <person name="Li R."/>
            <person name="Tabata S."/>
            <person name="Cheng S."/>
            <person name="Zhang S."/>
            <person name="Zhang S."/>
            <person name="Huang S."/>
            <person name="Sato S."/>
            <person name="Sun S."/>
            <person name="Kwon S.J."/>
            <person name="Choi S.R."/>
            <person name="Lee T.H."/>
            <person name="Fan W."/>
            <person name="Zhao X."/>
            <person name="Tan X."/>
            <person name="Xu X."/>
            <person name="Wang Y."/>
            <person name="Qiu Y."/>
            <person name="Yin Y."/>
            <person name="Li Y."/>
            <person name="Du Y."/>
            <person name="Liao Y."/>
            <person name="Lim Y."/>
            <person name="Narusaka Y."/>
            <person name="Wang Y."/>
            <person name="Wang Z."/>
            <person name="Li Z."/>
            <person name="Wang Z."/>
            <person name="Xiong Z."/>
            <person name="Zhang Z."/>
        </authorList>
    </citation>
    <scope>NUCLEOTIDE SEQUENCE [LARGE SCALE GENOMIC DNA]</scope>
    <source>
        <strain evidence="2 3">cv. Chiifu-401-42</strain>
    </source>
</reference>
<dbReference type="STRING" id="51351.M4DEH7"/>
<dbReference type="InParanoid" id="M4DEH7"/>
<feature type="region of interest" description="Disordered" evidence="1">
    <location>
        <begin position="55"/>
        <end position="129"/>
    </location>
</feature>
<keyword evidence="3" id="KW-1185">Reference proteome</keyword>
<proteinExistence type="predicted"/>
<name>M4DEH7_BRACM</name>
<dbReference type="HOGENOM" id="CLU_1519977_0_0_1"/>
<organism evidence="2 3">
    <name type="scientific">Brassica campestris</name>
    <name type="common">Field mustard</name>
    <dbReference type="NCBI Taxonomy" id="3711"/>
    <lineage>
        <taxon>Eukaryota</taxon>
        <taxon>Viridiplantae</taxon>
        <taxon>Streptophyta</taxon>
        <taxon>Embryophyta</taxon>
        <taxon>Tracheophyta</taxon>
        <taxon>Spermatophyta</taxon>
        <taxon>Magnoliopsida</taxon>
        <taxon>eudicotyledons</taxon>
        <taxon>Gunneridae</taxon>
        <taxon>Pentapetalae</taxon>
        <taxon>rosids</taxon>
        <taxon>malvids</taxon>
        <taxon>Brassicales</taxon>
        <taxon>Brassicaceae</taxon>
        <taxon>Brassiceae</taxon>
        <taxon>Brassica</taxon>
    </lineage>
</organism>
<protein>
    <submittedName>
        <fullName evidence="2">Uncharacterized protein</fullName>
    </submittedName>
</protein>
<dbReference type="EnsemblPlants" id="Bra014898.1">
    <property type="protein sequence ID" value="Bra014898.1-P"/>
    <property type="gene ID" value="Bra014898"/>
</dbReference>
<accession>M4DEH7</accession>
<sequence length="177" mass="20096">MIMAMENISGETLPQCREDCIQGCATTGALPYQCLQSCYRGCRGLPPAIKGLAPKPERAEAKSGMQFEPHHNKALPTLHIEKSDSPPPETKWTTKEAGNTKQDTSLLKQNQNTEDQLKKREPRLADTENQCKLQCASSVRHQRSRQHLHQTKHIDFRAAKIRIAKDERALERRKDRS</sequence>
<evidence type="ECO:0000313" key="3">
    <source>
        <dbReference type="Proteomes" id="UP000011750"/>
    </source>
</evidence>
<evidence type="ECO:0000256" key="1">
    <source>
        <dbReference type="SAM" id="MobiDB-lite"/>
    </source>
</evidence>
<dbReference type="Proteomes" id="UP000011750">
    <property type="component" value="Chromosome A07"/>
</dbReference>
<dbReference type="Gramene" id="Bra014898.1">
    <property type="protein sequence ID" value="Bra014898.1-P"/>
    <property type="gene ID" value="Bra014898"/>
</dbReference>
<feature type="compositionally biased region" description="Polar residues" evidence="1">
    <location>
        <begin position="96"/>
        <end position="114"/>
    </location>
</feature>
<feature type="compositionally biased region" description="Basic and acidic residues" evidence="1">
    <location>
        <begin position="115"/>
        <end position="126"/>
    </location>
</feature>
<evidence type="ECO:0000313" key="2">
    <source>
        <dbReference type="EnsemblPlants" id="Bra014898.1-P"/>
    </source>
</evidence>
<dbReference type="OMA" id="IDFRAAK"/>
<reference evidence="2 3" key="2">
    <citation type="journal article" date="2018" name="Hortic Res">
        <title>Improved Brassica rapa reference genome by single-molecule sequencing and chromosome conformation capture technologies.</title>
        <authorList>
            <person name="Zhang L."/>
            <person name="Cai X."/>
            <person name="Wu J."/>
            <person name="Liu M."/>
            <person name="Grob S."/>
            <person name="Cheng F."/>
            <person name="Liang J."/>
            <person name="Cai C."/>
            <person name="Liu Z."/>
            <person name="Liu B."/>
            <person name="Wang F."/>
            <person name="Li S."/>
            <person name="Liu F."/>
            <person name="Li X."/>
            <person name="Cheng L."/>
            <person name="Yang W."/>
            <person name="Li M.H."/>
            <person name="Grossniklaus U."/>
            <person name="Zheng H."/>
            <person name="Wang X."/>
        </authorList>
    </citation>
    <scope>NUCLEOTIDE SEQUENCE [LARGE SCALE GENOMIC DNA]</scope>
    <source>
        <strain evidence="2 3">cv. Chiifu-401-42</strain>
    </source>
</reference>
<reference evidence="2" key="3">
    <citation type="submission" date="2023-03" db="UniProtKB">
        <authorList>
            <consortium name="EnsemblPlants"/>
        </authorList>
    </citation>
    <scope>IDENTIFICATION</scope>
    <source>
        <strain evidence="2">cv. Chiifu-401-42</strain>
    </source>
</reference>